<reference evidence="2 3" key="1">
    <citation type="submission" date="2023-02" db="EMBL/GenBank/DDBJ databases">
        <title>Genome sequence of Novosphingobium humi KACC 19094.</title>
        <authorList>
            <person name="Kim S."/>
            <person name="Heo J."/>
            <person name="Kwon S.-W."/>
        </authorList>
    </citation>
    <scope>NUCLEOTIDE SEQUENCE [LARGE SCALE GENOMIC DNA]</scope>
    <source>
        <strain evidence="2 3">KACC 19094</strain>
    </source>
</reference>
<evidence type="ECO:0008006" key="4">
    <source>
        <dbReference type="Google" id="ProtNLM"/>
    </source>
</evidence>
<keyword evidence="1" id="KW-0812">Transmembrane</keyword>
<gene>
    <name evidence="2" type="ORF">PQ457_06880</name>
</gene>
<accession>A0ABY7TZI6</accession>
<evidence type="ECO:0000313" key="2">
    <source>
        <dbReference type="EMBL" id="WCT78682.1"/>
    </source>
</evidence>
<evidence type="ECO:0000256" key="1">
    <source>
        <dbReference type="SAM" id="Phobius"/>
    </source>
</evidence>
<organism evidence="2 3">
    <name type="scientific">Novosphingobium humi</name>
    <dbReference type="NCBI Taxonomy" id="2282397"/>
    <lineage>
        <taxon>Bacteria</taxon>
        <taxon>Pseudomonadati</taxon>
        <taxon>Pseudomonadota</taxon>
        <taxon>Alphaproteobacteria</taxon>
        <taxon>Sphingomonadales</taxon>
        <taxon>Sphingomonadaceae</taxon>
        <taxon>Novosphingobium</taxon>
    </lineage>
</organism>
<proteinExistence type="predicted"/>
<evidence type="ECO:0000313" key="3">
    <source>
        <dbReference type="Proteomes" id="UP001218231"/>
    </source>
</evidence>
<keyword evidence="1" id="KW-0472">Membrane</keyword>
<dbReference type="RefSeq" id="WP_273618992.1">
    <property type="nucleotide sequence ID" value="NZ_CP117417.1"/>
</dbReference>
<name>A0ABY7TZI6_9SPHN</name>
<protein>
    <recommendedName>
        <fullName evidence="4">Haemolysin XhlA</fullName>
    </recommendedName>
</protein>
<sequence>MMDRMDSLDMSMREGFRGVNQRLDATMAAFESGQTAQNNRLDALESTRDQAHGAGKTLMWLLSGGAGTTVVLWMTNLIHFGGK</sequence>
<keyword evidence="1" id="KW-1133">Transmembrane helix</keyword>
<feature type="transmembrane region" description="Helical" evidence="1">
    <location>
        <begin position="58"/>
        <end position="80"/>
    </location>
</feature>
<dbReference type="EMBL" id="CP117417">
    <property type="protein sequence ID" value="WCT78682.1"/>
    <property type="molecule type" value="Genomic_DNA"/>
</dbReference>
<keyword evidence="3" id="KW-1185">Reference proteome</keyword>
<dbReference type="Proteomes" id="UP001218231">
    <property type="component" value="Chromosome"/>
</dbReference>